<evidence type="ECO:0000313" key="3">
    <source>
        <dbReference type="Proteomes" id="UP001057291"/>
    </source>
</evidence>
<evidence type="ECO:0000256" key="1">
    <source>
        <dbReference type="SAM" id="Phobius"/>
    </source>
</evidence>
<protein>
    <recommendedName>
        <fullName evidence="4">Methyl-accepting chemotaxis protein</fullName>
    </recommendedName>
</protein>
<sequence length="220" mass="25119">MKLLFLPVITLMNRLKYIQKFLLIGTIMVIPIAILIYFLNSEVNQGIDFATKERQGISYLTPVKNLTKDIQEHRALANMYANGDSTAKEKMITRETKIEEDIKEIDHVNQKLGTSLKASEKWNELKSKWTDLKGEVFHIQAKESLDMHTALIADILDFNNYIGDTSNLILDPDIDSYYLMDAIVIQIPHLTEKIEQASFLSNDIATKKSVSDGDRIRLTT</sequence>
<dbReference type="AlphaFoldDB" id="A0AAV4LFS6"/>
<dbReference type="EMBL" id="BOQE01000001">
    <property type="protein sequence ID" value="GIM46657.1"/>
    <property type="molecule type" value="Genomic_DNA"/>
</dbReference>
<dbReference type="RefSeq" id="WP_282199726.1">
    <property type="nucleotide sequence ID" value="NZ_BOQE01000001.1"/>
</dbReference>
<name>A0AAV4LFS6_9BACL</name>
<keyword evidence="1" id="KW-0812">Transmembrane</keyword>
<keyword evidence="3" id="KW-1185">Reference proteome</keyword>
<gene>
    <name evidence="2" type="ORF">DNHGIG_22060</name>
</gene>
<comment type="caution">
    <text evidence="2">The sequence shown here is derived from an EMBL/GenBank/DDBJ whole genome shotgun (WGS) entry which is preliminary data.</text>
</comment>
<proteinExistence type="predicted"/>
<accession>A0AAV4LFS6</accession>
<keyword evidence="1" id="KW-1133">Transmembrane helix</keyword>
<organism evidence="2 3">
    <name type="scientific">Collibacillus ludicampi</name>
    <dbReference type="NCBI Taxonomy" id="2771369"/>
    <lineage>
        <taxon>Bacteria</taxon>
        <taxon>Bacillati</taxon>
        <taxon>Bacillota</taxon>
        <taxon>Bacilli</taxon>
        <taxon>Bacillales</taxon>
        <taxon>Alicyclobacillaceae</taxon>
        <taxon>Collibacillus</taxon>
    </lineage>
</organism>
<feature type="transmembrane region" description="Helical" evidence="1">
    <location>
        <begin position="21"/>
        <end position="39"/>
    </location>
</feature>
<reference evidence="2" key="1">
    <citation type="journal article" date="2023" name="Int. J. Syst. Evol. Microbiol.">
        <title>Collibacillus ludicampi gen. nov., sp. nov., a new soil bacterium of the family Alicyclobacillaceae.</title>
        <authorList>
            <person name="Jojima T."/>
            <person name="Ioku Y."/>
            <person name="Fukuta Y."/>
            <person name="Shirasaka N."/>
            <person name="Matsumura Y."/>
            <person name="Mori M."/>
        </authorList>
    </citation>
    <scope>NUCLEOTIDE SEQUENCE</scope>
    <source>
        <strain evidence="2">TP075</strain>
    </source>
</reference>
<keyword evidence="1" id="KW-0472">Membrane</keyword>
<evidence type="ECO:0000313" key="2">
    <source>
        <dbReference type="EMBL" id="GIM46657.1"/>
    </source>
</evidence>
<evidence type="ECO:0008006" key="4">
    <source>
        <dbReference type="Google" id="ProtNLM"/>
    </source>
</evidence>
<dbReference type="Proteomes" id="UP001057291">
    <property type="component" value="Unassembled WGS sequence"/>
</dbReference>